<evidence type="ECO:0000256" key="2">
    <source>
        <dbReference type="ARBA" id="ARBA00009813"/>
    </source>
</evidence>
<dbReference type="InterPro" id="IPR051470">
    <property type="entry name" value="Thiol:disulfide_interchange"/>
</dbReference>
<proteinExistence type="inferred from homology"/>
<dbReference type="Proteomes" id="UP000287330">
    <property type="component" value="Unassembled WGS sequence"/>
</dbReference>
<keyword evidence="11" id="KW-1185">Reference proteome</keyword>
<organism evidence="10 11">
    <name type="scientific">Idiomarina fontislapidosi</name>
    <dbReference type="NCBI Taxonomy" id="263723"/>
    <lineage>
        <taxon>Bacteria</taxon>
        <taxon>Pseudomonadati</taxon>
        <taxon>Pseudomonadota</taxon>
        <taxon>Gammaproteobacteria</taxon>
        <taxon>Alteromonadales</taxon>
        <taxon>Idiomarinaceae</taxon>
        <taxon>Idiomarina</taxon>
    </lineage>
</organism>
<keyword evidence="3 7" id="KW-0732">Signal</keyword>
<dbReference type="Pfam" id="PF13098">
    <property type="entry name" value="Thioredoxin_2"/>
    <property type="match status" value="1"/>
</dbReference>
<comment type="similarity">
    <text evidence="2 7">Belongs to the thioredoxin family. DsbC subfamily.</text>
</comment>
<keyword evidence="6 7" id="KW-0676">Redox-active center</keyword>
<dbReference type="Pfam" id="PF10411">
    <property type="entry name" value="DsbC_N"/>
    <property type="match status" value="1"/>
</dbReference>
<evidence type="ECO:0000256" key="1">
    <source>
        <dbReference type="ARBA" id="ARBA00004418"/>
    </source>
</evidence>
<sequence length="238" mass="25863">MKLGHTVKTIAFSLLFVAFTANANEQLDTSKLKQLGVEVLSIKESGMPGVYELSTNQGIVYLSEDGEYLLAGSLYKLTEGGPENKTEQALQSLRKRKVAEHQDEMITYKSSKEKHVITIFTDTTCGYCKRLHNNLGSYLDKGITIQYLAFPRGGLGSQGGRELQQAWCSKDAGEALSSLFNEQSISATTRCENPVGQHYQLGQMLGVTGTPALILPNGRMLAGLRGADAIIAEIEAAQ</sequence>
<evidence type="ECO:0000256" key="3">
    <source>
        <dbReference type="ARBA" id="ARBA00022729"/>
    </source>
</evidence>
<name>A0A432YBI6_9GAMM</name>
<dbReference type="InterPro" id="IPR018950">
    <property type="entry name" value="DiS-bond_isomerase_DsbC/G_N"/>
</dbReference>
<keyword evidence="10" id="KW-0413">Isomerase</keyword>
<dbReference type="Gene3D" id="3.40.30.10">
    <property type="entry name" value="Glutaredoxin"/>
    <property type="match status" value="1"/>
</dbReference>
<evidence type="ECO:0000256" key="7">
    <source>
        <dbReference type="RuleBase" id="RU364038"/>
    </source>
</evidence>
<dbReference type="GO" id="GO:0042597">
    <property type="term" value="C:periplasmic space"/>
    <property type="evidence" value="ECO:0007669"/>
    <property type="project" value="UniProtKB-SubCell"/>
</dbReference>
<dbReference type="InterPro" id="IPR033954">
    <property type="entry name" value="DiS-bond_Isoase_DsbC/G"/>
</dbReference>
<feature type="signal peptide" evidence="7">
    <location>
        <begin position="1"/>
        <end position="23"/>
    </location>
</feature>
<dbReference type="GO" id="GO:0016853">
    <property type="term" value="F:isomerase activity"/>
    <property type="evidence" value="ECO:0007669"/>
    <property type="project" value="UniProtKB-KW"/>
</dbReference>
<comment type="caution">
    <text evidence="10">The sequence shown here is derived from an EMBL/GenBank/DDBJ whole genome shotgun (WGS) entry which is preliminary data.</text>
</comment>
<feature type="chain" id="PRO_5018817804" description="Thiol:disulfide interchange protein" evidence="7">
    <location>
        <begin position="24"/>
        <end position="238"/>
    </location>
</feature>
<accession>A0A432YBI6</accession>
<reference evidence="11" key="1">
    <citation type="journal article" date="2018" name="Front. Microbiol.">
        <title>Genome-Based Analysis Reveals the Taxonomy and Diversity of the Family Idiomarinaceae.</title>
        <authorList>
            <person name="Liu Y."/>
            <person name="Lai Q."/>
            <person name="Shao Z."/>
        </authorList>
    </citation>
    <scope>NUCLEOTIDE SEQUENCE [LARGE SCALE GENOMIC DNA]</scope>
    <source>
        <strain evidence="11">F23</strain>
    </source>
</reference>
<evidence type="ECO:0000259" key="8">
    <source>
        <dbReference type="Pfam" id="PF10411"/>
    </source>
</evidence>
<keyword evidence="4 7" id="KW-0574">Periplasm</keyword>
<dbReference type="NCBIfam" id="NF008129">
    <property type="entry name" value="PRK10877.1"/>
    <property type="match status" value="1"/>
</dbReference>
<dbReference type="PANTHER" id="PTHR35272:SF3">
    <property type="entry name" value="THIOL:DISULFIDE INTERCHANGE PROTEIN DSBC"/>
    <property type="match status" value="1"/>
</dbReference>
<dbReference type="InterPro" id="IPR012336">
    <property type="entry name" value="Thioredoxin-like_fold"/>
</dbReference>
<dbReference type="InterPro" id="IPR036249">
    <property type="entry name" value="Thioredoxin-like_sf"/>
</dbReference>
<evidence type="ECO:0000313" key="10">
    <source>
        <dbReference type="EMBL" id="RUO58355.1"/>
    </source>
</evidence>
<dbReference type="OrthoDB" id="12976at2"/>
<gene>
    <name evidence="10" type="ORF">CWE25_01825</name>
</gene>
<evidence type="ECO:0000256" key="6">
    <source>
        <dbReference type="ARBA" id="ARBA00023284"/>
    </source>
</evidence>
<protein>
    <recommendedName>
        <fullName evidence="7">Thiol:disulfide interchange protein</fullName>
    </recommendedName>
</protein>
<dbReference type="SUPFAM" id="SSF54423">
    <property type="entry name" value="DsbC/DsbG N-terminal domain-like"/>
    <property type="match status" value="1"/>
</dbReference>
<dbReference type="RefSeq" id="WP_110572581.1">
    <property type="nucleotide sequence ID" value="NZ_PIPV01000001.1"/>
</dbReference>
<keyword evidence="5" id="KW-1015">Disulfide bond</keyword>
<evidence type="ECO:0000313" key="11">
    <source>
        <dbReference type="Proteomes" id="UP000287330"/>
    </source>
</evidence>
<evidence type="ECO:0000256" key="4">
    <source>
        <dbReference type="ARBA" id="ARBA00022764"/>
    </source>
</evidence>
<feature type="domain" description="Thioredoxin-like fold" evidence="9">
    <location>
        <begin position="111"/>
        <end position="227"/>
    </location>
</feature>
<dbReference type="CDD" id="cd03020">
    <property type="entry name" value="DsbA_DsbC_DsbG"/>
    <property type="match status" value="1"/>
</dbReference>
<dbReference type="SUPFAM" id="SSF52833">
    <property type="entry name" value="Thioredoxin-like"/>
    <property type="match status" value="1"/>
</dbReference>
<comment type="function">
    <text evidence="7">Required for disulfide bond formation in some periplasmic proteins. Acts by transferring its disulfide bond to other proteins and is reduced in the process.</text>
</comment>
<dbReference type="EMBL" id="PIPV01000001">
    <property type="protein sequence ID" value="RUO58355.1"/>
    <property type="molecule type" value="Genomic_DNA"/>
</dbReference>
<evidence type="ECO:0000256" key="5">
    <source>
        <dbReference type="ARBA" id="ARBA00023157"/>
    </source>
</evidence>
<comment type="subcellular location">
    <subcellularLocation>
        <location evidence="1 7">Periplasm</location>
    </subcellularLocation>
</comment>
<dbReference type="Gene3D" id="3.10.450.70">
    <property type="entry name" value="Disulphide bond isomerase, DsbC/G, N-terminal"/>
    <property type="match status" value="1"/>
</dbReference>
<feature type="domain" description="Disulphide bond isomerase DsbC/G N-terminal" evidence="8">
    <location>
        <begin position="29"/>
        <end position="84"/>
    </location>
</feature>
<dbReference type="PANTHER" id="PTHR35272">
    <property type="entry name" value="THIOL:DISULFIDE INTERCHANGE PROTEIN DSBC-RELATED"/>
    <property type="match status" value="1"/>
</dbReference>
<dbReference type="InterPro" id="IPR009094">
    <property type="entry name" value="DiS-bond_isomerase_DsbC/G_N_sf"/>
</dbReference>
<evidence type="ECO:0000259" key="9">
    <source>
        <dbReference type="Pfam" id="PF13098"/>
    </source>
</evidence>
<dbReference type="AlphaFoldDB" id="A0A432YBI6"/>